<dbReference type="Proteomes" id="UP000182146">
    <property type="component" value="Unassembled WGS sequence"/>
</dbReference>
<name>A0A1G9T595_9BACT</name>
<sequence>MEKMTLIDDRYLTDPQAASRICRLFPSLFYYSRMAGIVLRASRLAKRNAYGDDLWVLDSWRIVEALERVGVRFSIEGREYLRDLNGPCVIVGNHMSTLETFVLPCLIWPFTKVTFVVKRSLVEYPVFRHVMVSRKPVLVERINPREDFKVVMEEGKARLGAGLSVVVFPQTTRTTRFDPEEFNSIGVKLAKRAGVPILPVALKTDAWSNGRFLKDFGPINPDKMVHIAFGAPLEVTGNGQAEQETIIGFIQEKLESWT</sequence>
<keyword evidence="3 5" id="KW-0012">Acyltransferase</keyword>
<proteinExistence type="predicted"/>
<evidence type="ECO:0000259" key="4">
    <source>
        <dbReference type="SMART" id="SM00563"/>
    </source>
</evidence>
<reference evidence="5 6" key="1">
    <citation type="submission" date="2016-10" db="EMBL/GenBank/DDBJ databases">
        <authorList>
            <person name="de Groot N.N."/>
        </authorList>
    </citation>
    <scope>NUCLEOTIDE SEQUENCE [LARGE SCALE GENOMIC DNA]</scope>
    <source>
        <strain evidence="5 6">DSM 17813</strain>
    </source>
</reference>
<dbReference type="AlphaFoldDB" id="A0A1G9T595"/>
<dbReference type="EMBL" id="FNGU01000006">
    <property type="protein sequence ID" value="SDM42792.1"/>
    <property type="molecule type" value="Genomic_DNA"/>
</dbReference>
<organism evidence="5 6">
    <name type="scientific">Geoalkalibacter ferrihydriticus</name>
    <dbReference type="NCBI Taxonomy" id="392333"/>
    <lineage>
        <taxon>Bacteria</taxon>
        <taxon>Pseudomonadati</taxon>
        <taxon>Thermodesulfobacteriota</taxon>
        <taxon>Desulfuromonadia</taxon>
        <taxon>Desulfuromonadales</taxon>
        <taxon>Geoalkalibacteraceae</taxon>
        <taxon>Geoalkalibacter</taxon>
    </lineage>
</organism>
<keyword evidence="2 5" id="KW-0808">Transferase</keyword>
<evidence type="ECO:0000313" key="5">
    <source>
        <dbReference type="EMBL" id="SDM42792.1"/>
    </source>
</evidence>
<dbReference type="PANTHER" id="PTHR10434">
    <property type="entry name" value="1-ACYL-SN-GLYCEROL-3-PHOSPHATE ACYLTRANSFERASE"/>
    <property type="match status" value="1"/>
</dbReference>
<dbReference type="GO" id="GO:0003841">
    <property type="term" value="F:1-acylglycerol-3-phosphate O-acyltransferase activity"/>
    <property type="evidence" value="ECO:0007669"/>
    <property type="project" value="TreeGrafter"/>
</dbReference>
<gene>
    <name evidence="5" type="ORF">SAMN05660860_02487</name>
</gene>
<accession>A0A1G9T595</accession>
<evidence type="ECO:0000256" key="2">
    <source>
        <dbReference type="ARBA" id="ARBA00022679"/>
    </source>
</evidence>
<dbReference type="SMART" id="SM00563">
    <property type="entry name" value="PlsC"/>
    <property type="match status" value="1"/>
</dbReference>
<dbReference type="PANTHER" id="PTHR10434:SF40">
    <property type="entry name" value="1-ACYL-SN-GLYCEROL-3-PHOSPHATE ACYLTRANSFERASE"/>
    <property type="match status" value="1"/>
</dbReference>
<dbReference type="CDD" id="cd07989">
    <property type="entry name" value="LPLAT_AGPAT-like"/>
    <property type="match status" value="1"/>
</dbReference>
<dbReference type="SUPFAM" id="SSF69593">
    <property type="entry name" value="Glycerol-3-phosphate (1)-acyltransferase"/>
    <property type="match status" value="1"/>
</dbReference>
<dbReference type="GO" id="GO:0006654">
    <property type="term" value="P:phosphatidic acid biosynthetic process"/>
    <property type="evidence" value="ECO:0007669"/>
    <property type="project" value="TreeGrafter"/>
</dbReference>
<evidence type="ECO:0000256" key="3">
    <source>
        <dbReference type="ARBA" id="ARBA00023315"/>
    </source>
</evidence>
<evidence type="ECO:0000313" key="6">
    <source>
        <dbReference type="Proteomes" id="UP000182146"/>
    </source>
</evidence>
<dbReference type="Pfam" id="PF01553">
    <property type="entry name" value="Acyltransferase"/>
    <property type="match status" value="1"/>
</dbReference>
<dbReference type="STRING" id="392333.SAMN05660860_02487"/>
<feature type="domain" description="Phospholipid/glycerol acyltransferase" evidence="4">
    <location>
        <begin position="88"/>
        <end position="205"/>
    </location>
</feature>
<comment type="pathway">
    <text evidence="1">Lipid metabolism.</text>
</comment>
<dbReference type="InterPro" id="IPR002123">
    <property type="entry name" value="Plipid/glycerol_acylTrfase"/>
</dbReference>
<protein>
    <submittedName>
        <fullName evidence="5">1-acyl-sn-glycerol-3-phosphate acyltransferase</fullName>
    </submittedName>
</protein>
<evidence type="ECO:0000256" key="1">
    <source>
        <dbReference type="ARBA" id="ARBA00005189"/>
    </source>
</evidence>